<gene>
    <name evidence="1" type="ORF">ANANG_G00265380</name>
</gene>
<protein>
    <submittedName>
        <fullName evidence="1">Uncharacterized protein</fullName>
    </submittedName>
</protein>
<accession>A0A9D3LQ27</accession>
<dbReference type="AlphaFoldDB" id="A0A9D3LQ27"/>
<sequence length="103" mass="11263">MGSFSQSPFSLSKETLCFLPCSGFLPLAGGLRFALESRGPRPSLRGLFCTNRHRLEKRLPVPSPSCGRSSSVGGMPYYAKVPGWAWQPYPSARLRSAPPPLPR</sequence>
<comment type="caution">
    <text evidence="1">The sequence shown here is derived from an EMBL/GenBank/DDBJ whole genome shotgun (WGS) entry which is preliminary data.</text>
</comment>
<evidence type="ECO:0000313" key="1">
    <source>
        <dbReference type="EMBL" id="KAG5834796.1"/>
    </source>
</evidence>
<dbReference type="Proteomes" id="UP001044222">
    <property type="component" value="Chromosome 15"/>
</dbReference>
<proteinExistence type="predicted"/>
<dbReference type="EMBL" id="JAFIRN010000015">
    <property type="protein sequence ID" value="KAG5834796.1"/>
    <property type="molecule type" value="Genomic_DNA"/>
</dbReference>
<organism evidence="1 2">
    <name type="scientific">Anguilla anguilla</name>
    <name type="common">European freshwater eel</name>
    <name type="synonym">Muraena anguilla</name>
    <dbReference type="NCBI Taxonomy" id="7936"/>
    <lineage>
        <taxon>Eukaryota</taxon>
        <taxon>Metazoa</taxon>
        <taxon>Chordata</taxon>
        <taxon>Craniata</taxon>
        <taxon>Vertebrata</taxon>
        <taxon>Euteleostomi</taxon>
        <taxon>Actinopterygii</taxon>
        <taxon>Neopterygii</taxon>
        <taxon>Teleostei</taxon>
        <taxon>Anguilliformes</taxon>
        <taxon>Anguillidae</taxon>
        <taxon>Anguilla</taxon>
    </lineage>
</organism>
<name>A0A9D3LQ27_ANGAN</name>
<evidence type="ECO:0000313" key="2">
    <source>
        <dbReference type="Proteomes" id="UP001044222"/>
    </source>
</evidence>
<keyword evidence="2" id="KW-1185">Reference proteome</keyword>
<reference evidence="1" key="1">
    <citation type="submission" date="2021-01" db="EMBL/GenBank/DDBJ databases">
        <title>A chromosome-scale assembly of European eel, Anguilla anguilla.</title>
        <authorList>
            <person name="Henkel C."/>
            <person name="Jong-Raadsen S.A."/>
            <person name="Dufour S."/>
            <person name="Weltzien F.-A."/>
            <person name="Palstra A.P."/>
            <person name="Pelster B."/>
            <person name="Spaink H.P."/>
            <person name="Van Den Thillart G.E."/>
            <person name="Jansen H."/>
            <person name="Zahm M."/>
            <person name="Klopp C."/>
            <person name="Cedric C."/>
            <person name="Louis A."/>
            <person name="Berthelot C."/>
            <person name="Parey E."/>
            <person name="Roest Crollius H."/>
            <person name="Montfort J."/>
            <person name="Robinson-Rechavi M."/>
            <person name="Bucao C."/>
            <person name="Bouchez O."/>
            <person name="Gislard M."/>
            <person name="Lluch J."/>
            <person name="Milhes M."/>
            <person name="Lampietro C."/>
            <person name="Lopez Roques C."/>
            <person name="Donnadieu C."/>
            <person name="Braasch I."/>
            <person name="Desvignes T."/>
            <person name="Postlethwait J."/>
            <person name="Bobe J."/>
            <person name="Guiguen Y."/>
            <person name="Dirks R."/>
        </authorList>
    </citation>
    <scope>NUCLEOTIDE SEQUENCE</scope>
    <source>
        <strain evidence="1">Tag_6206</strain>
        <tissue evidence="1">Liver</tissue>
    </source>
</reference>